<evidence type="ECO:0000313" key="2">
    <source>
        <dbReference type="EMBL" id="MBJ6723126.1"/>
    </source>
</evidence>
<reference evidence="2" key="1">
    <citation type="submission" date="2020-12" db="EMBL/GenBank/DDBJ databases">
        <title>Geomonas sp. Red875, isolated from river sediment.</title>
        <authorList>
            <person name="Xu Z."/>
            <person name="Zhang Z."/>
            <person name="Masuda Y."/>
            <person name="Itoh H."/>
            <person name="Senoo K."/>
        </authorList>
    </citation>
    <scope>NUCLEOTIDE SEQUENCE</scope>
    <source>
        <strain evidence="2">Red875</strain>
    </source>
</reference>
<proteinExistence type="predicted"/>
<evidence type="ECO:0000256" key="1">
    <source>
        <dbReference type="SAM" id="MobiDB-lite"/>
    </source>
</evidence>
<comment type="caution">
    <text evidence="2">The sequence shown here is derived from an EMBL/GenBank/DDBJ whole genome shotgun (WGS) entry which is preliminary data.</text>
</comment>
<organism evidence="2 3">
    <name type="scientific">Geomesophilobacter sediminis</name>
    <dbReference type="NCBI Taxonomy" id="2798584"/>
    <lineage>
        <taxon>Bacteria</taxon>
        <taxon>Pseudomonadati</taxon>
        <taxon>Thermodesulfobacteriota</taxon>
        <taxon>Desulfuromonadia</taxon>
        <taxon>Geobacterales</taxon>
        <taxon>Geobacteraceae</taxon>
        <taxon>Geomesophilobacter</taxon>
    </lineage>
</organism>
<name>A0A8J7J9A1_9BACT</name>
<gene>
    <name evidence="2" type="ORF">JFN93_00265</name>
</gene>
<dbReference type="RefSeq" id="WP_199381975.1">
    <property type="nucleotide sequence ID" value="NZ_JAEMHM010000001.1"/>
</dbReference>
<dbReference type="Proteomes" id="UP000636888">
    <property type="component" value="Unassembled WGS sequence"/>
</dbReference>
<protein>
    <submittedName>
        <fullName evidence="2">Uncharacterized protein</fullName>
    </submittedName>
</protein>
<feature type="compositionally biased region" description="Basic and acidic residues" evidence="1">
    <location>
        <begin position="76"/>
        <end position="95"/>
    </location>
</feature>
<evidence type="ECO:0000313" key="3">
    <source>
        <dbReference type="Proteomes" id="UP000636888"/>
    </source>
</evidence>
<keyword evidence="3" id="KW-1185">Reference proteome</keyword>
<sequence length="95" mass="10412">MMSPSKILPLLMLLVLLHLVAAREGRAAEESLSPEFLEYLGTVESSGIKGLENMTLEELYSMLKKMIGGESSKTGKQKDGSAHQKENEHGNVPKK</sequence>
<dbReference type="EMBL" id="JAEMHM010000001">
    <property type="protein sequence ID" value="MBJ6723126.1"/>
    <property type="molecule type" value="Genomic_DNA"/>
</dbReference>
<dbReference type="AlphaFoldDB" id="A0A8J7J9A1"/>
<accession>A0A8J7J9A1</accession>
<feature type="region of interest" description="Disordered" evidence="1">
    <location>
        <begin position="70"/>
        <end position="95"/>
    </location>
</feature>